<dbReference type="GO" id="GO:0008757">
    <property type="term" value="F:S-adenosylmethionine-dependent methyltransferase activity"/>
    <property type="evidence" value="ECO:0007669"/>
    <property type="project" value="UniProtKB-ARBA"/>
</dbReference>
<keyword evidence="5" id="KW-0805">Transcription regulation</keyword>
<dbReference type="PANTHER" id="PTHR24399:SF23">
    <property type="entry name" value="C2H2-TYPE DOMAIN-CONTAINING PROTEIN"/>
    <property type="match status" value="1"/>
</dbReference>
<dbReference type="GO" id="GO:0000978">
    <property type="term" value="F:RNA polymerase II cis-regulatory region sequence-specific DNA binding"/>
    <property type="evidence" value="ECO:0007669"/>
    <property type="project" value="TreeGrafter"/>
</dbReference>
<feature type="domain" description="C2H2-type" evidence="9">
    <location>
        <begin position="801"/>
        <end position="829"/>
    </location>
</feature>
<dbReference type="PROSITE" id="PS50280">
    <property type="entry name" value="SET"/>
    <property type="match status" value="1"/>
</dbReference>
<dbReference type="InterPro" id="IPR001214">
    <property type="entry name" value="SET_dom"/>
</dbReference>
<dbReference type="PROSITE" id="PS00028">
    <property type="entry name" value="ZINC_FINGER_C2H2_1"/>
    <property type="match status" value="12"/>
</dbReference>
<keyword evidence="2" id="KW-0479">Metal-binding</keyword>
<dbReference type="GO" id="GO:0005654">
    <property type="term" value="C:nucleoplasm"/>
    <property type="evidence" value="ECO:0007669"/>
    <property type="project" value="TreeGrafter"/>
</dbReference>
<keyword evidence="8" id="KW-0863">Zinc-finger</keyword>
<evidence type="ECO:0008006" key="13">
    <source>
        <dbReference type="Google" id="ProtNLM"/>
    </source>
</evidence>
<dbReference type="SUPFAM" id="SSF57667">
    <property type="entry name" value="beta-beta-alpha zinc fingers"/>
    <property type="match status" value="5"/>
</dbReference>
<feature type="domain" description="C2H2-type" evidence="9">
    <location>
        <begin position="660"/>
        <end position="687"/>
    </location>
</feature>
<feature type="domain" description="C2H2-type" evidence="9">
    <location>
        <begin position="601"/>
        <end position="628"/>
    </location>
</feature>
<dbReference type="PANTHER" id="PTHR24399">
    <property type="entry name" value="ZINC FINGER AND BTB DOMAIN-CONTAINING"/>
    <property type="match status" value="1"/>
</dbReference>
<organism evidence="11 12">
    <name type="scientific">Diabrotica balteata</name>
    <name type="common">Banded cucumber beetle</name>
    <dbReference type="NCBI Taxonomy" id="107213"/>
    <lineage>
        <taxon>Eukaryota</taxon>
        <taxon>Metazoa</taxon>
        <taxon>Ecdysozoa</taxon>
        <taxon>Arthropoda</taxon>
        <taxon>Hexapoda</taxon>
        <taxon>Insecta</taxon>
        <taxon>Pterygota</taxon>
        <taxon>Neoptera</taxon>
        <taxon>Endopterygota</taxon>
        <taxon>Coleoptera</taxon>
        <taxon>Polyphaga</taxon>
        <taxon>Cucujiformia</taxon>
        <taxon>Chrysomeloidea</taxon>
        <taxon>Chrysomelidae</taxon>
        <taxon>Galerucinae</taxon>
        <taxon>Diabroticina</taxon>
        <taxon>Diabroticites</taxon>
        <taxon>Diabrotica</taxon>
    </lineage>
</organism>
<dbReference type="InterPro" id="IPR013087">
    <property type="entry name" value="Znf_C2H2_type"/>
</dbReference>
<sequence>MDTIIEEPHNERAQIQDIGIVDATDWGTHSDQIVNPTLLYIAVEYVKDYKADDPNGVITSQSEVFSDFDSHVSPLDPNMGSVADYSSVFNESSADYNPVVIHQLITQDGTVQNEQYISSINPSLDAISTVLCNNNIREVNSDFLQMVNQDDADIVNSANADSMLVPKREQKVELLITDETTGISYSVDAQELLVEPCLQDDQRLLDALAPDPILESDLLTLDDRTLKSELNDDIDMCPSEMATVNAEAVNNYINNLSEAELGKTNAISSFKMTTRSKYIDPEEQLLSCVYSITDKPVLTRARASLPESYLTLTKVDKEDAVFAKKTIPKRTQFGPLEGVLVPVTSDDAVLLKNSEENNLMYLVKTDNTFCRIDAADENTSNWMMFVRKATTYEEQNLVVTQEDNGIYFTTTTVILPKQELRVWYSKVYADFYDLPRLQPKQDFCWPCYECSLIFNSSNELQKHLDTHDKEKDENVKPKKKKLFFFKKFHNEAVECQICYETFFQCNHNFLKQHILHKHQLAKGTVEECFVAITIYKCNTCTASFKSESLLKIHSFKHDPDTSEELMNHVCPDCQKKFPTQRQLVLHVMQHAVISATQPKKNKCTICYKIFSHPDRLLRHMVVHGSDENKPIQCKTCNKRFLNNSALSCHLKTHSVGKKVFECPICKERFDHVLKLKLHVPSHCHNNTFTCPHCKKVFKKYSIVRKHIRAFHCDVTHDCPDCGKRFPSLDKLKVHLLRHSDHKEFLCANCGKQFKRKDKLQEHCKRIHSEERENTIPKLKHVKKIKKFMPRVEPTDFHRFIYKCHSCMVGFKRRGMLVNHLAKKHPDIPPDSVPELNLPILQTTRDYYCQYCDKVYKSSSKRKAHILKNHPGAALPMSNRKRGASLQEVSGLPNPTFSQTVGSITTRPQNCMWCHKQYASKAKLLQHQRKKHRDLLGNEVQCKEEEVPVVADSIEQKKDSSDDVAEFEKVVENMISGELVDYSLEEGTQYCHLAISEAESFIEASELENPNSQLYRLLTTANNGMLPPR</sequence>
<evidence type="ECO:0000256" key="5">
    <source>
        <dbReference type="ARBA" id="ARBA00023015"/>
    </source>
</evidence>
<evidence type="ECO:0000259" key="10">
    <source>
        <dbReference type="PROSITE" id="PS50280"/>
    </source>
</evidence>
<dbReference type="InterPro" id="IPR036236">
    <property type="entry name" value="Znf_C2H2_sf"/>
</dbReference>
<dbReference type="Gene3D" id="2.170.270.10">
    <property type="entry name" value="SET domain"/>
    <property type="match status" value="1"/>
</dbReference>
<feature type="domain" description="SET" evidence="10">
    <location>
        <begin position="306"/>
        <end position="425"/>
    </location>
</feature>
<dbReference type="EMBL" id="OU898277">
    <property type="protein sequence ID" value="CAG9828928.1"/>
    <property type="molecule type" value="Genomic_DNA"/>
</dbReference>
<dbReference type="AlphaFoldDB" id="A0A9N9SV54"/>
<dbReference type="Pfam" id="PF00096">
    <property type="entry name" value="zf-C2H2"/>
    <property type="match status" value="4"/>
</dbReference>
<dbReference type="FunFam" id="3.30.160.60:FF:001316">
    <property type="entry name" value="PR domain zinc finger protein 10"/>
    <property type="match status" value="1"/>
</dbReference>
<evidence type="ECO:0000256" key="4">
    <source>
        <dbReference type="ARBA" id="ARBA00022833"/>
    </source>
</evidence>
<feature type="domain" description="C2H2-type" evidence="9">
    <location>
        <begin position="744"/>
        <end position="772"/>
    </location>
</feature>
<comment type="subcellular location">
    <subcellularLocation>
        <location evidence="1">Nucleus</location>
    </subcellularLocation>
</comment>
<name>A0A9N9SV54_DIABA</name>
<dbReference type="GO" id="GO:0008276">
    <property type="term" value="F:protein methyltransferase activity"/>
    <property type="evidence" value="ECO:0007669"/>
    <property type="project" value="UniProtKB-ARBA"/>
</dbReference>
<evidence type="ECO:0000313" key="12">
    <source>
        <dbReference type="Proteomes" id="UP001153709"/>
    </source>
</evidence>
<dbReference type="Gene3D" id="3.30.160.60">
    <property type="entry name" value="Classic Zinc Finger"/>
    <property type="match status" value="6"/>
</dbReference>
<evidence type="ECO:0000256" key="7">
    <source>
        <dbReference type="ARBA" id="ARBA00023242"/>
    </source>
</evidence>
<evidence type="ECO:0000259" key="9">
    <source>
        <dbReference type="PROSITE" id="PS50157"/>
    </source>
</evidence>
<feature type="domain" description="C2H2-type" evidence="9">
    <location>
        <begin position="688"/>
        <end position="711"/>
    </location>
</feature>
<dbReference type="Proteomes" id="UP001153709">
    <property type="component" value="Chromosome 2"/>
</dbReference>
<evidence type="ECO:0000256" key="3">
    <source>
        <dbReference type="ARBA" id="ARBA00022737"/>
    </source>
</evidence>
<dbReference type="PROSITE" id="PS50157">
    <property type="entry name" value="ZINC_FINGER_C2H2_2"/>
    <property type="match status" value="10"/>
</dbReference>
<keyword evidence="6" id="KW-0804">Transcription</keyword>
<keyword evidence="3" id="KW-0677">Repeat</keyword>
<gene>
    <name evidence="11" type="ORF">DIABBA_LOCUS2806</name>
</gene>
<feature type="domain" description="C2H2-type" evidence="9">
    <location>
        <begin position="716"/>
        <end position="743"/>
    </location>
</feature>
<dbReference type="GO" id="GO:0001227">
    <property type="term" value="F:DNA-binding transcription repressor activity, RNA polymerase II-specific"/>
    <property type="evidence" value="ECO:0007669"/>
    <property type="project" value="TreeGrafter"/>
</dbReference>
<keyword evidence="12" id="KW-1185">Reference proteome</keyword>
<dbReference type="GO" id="GO:0008270">
    <property type="term" value="F:zinc ion binding"/>
    <property type="evidence" value="ECO:0007669"/>
    <property type="project" value="UniProtKB-KW"/>
</dbReference>
<dbReference type="OrthoDB" id="3535323at2759"/>
<evidence type="ECO:0000313" key="11">
    <source>
        <dbReference type="EMBL" id="CAG9828928.1"/>
    </source>
</evidence>
<evidence type="ECO:0000256" key="1">
    <source>
        <dbReference type="ARBA" id="ARBA00004123"/>
    </source>
</evidence>
<evidence type="ECO:0000256" key="8">
    <source>
        <dbReference type="PROSITE-ProRule" id="PRU00042"/>
    </source>
</evidence>
<proteinExistence type="predicted"/>
<feature type="domain" description="C2H2-type" evidence="9">
    <location>
        <begin position="445"/>
        <end position="472"/>
    </location>
</feature>
<dbReference type="InterPro" id="IPR046341">
    <property type="entry name" value="SET_dom_sf"/>
</dbReference>
<feature type="domain" description="C2H2-type" evidence="9">
    <location>
        <begin position="535"/>
        <end position="562"/>
    </location>
</feature>
<dbReference type="SMART" id="SM00355">
    <property type="entry name" value="ZnF_C2H2"/>
    <property type="match status" value="12"/>
</dbReference>
<protein>
    <recommendedName>
        <fullName evidence="13">PR domain zinc finger protein 10</fullName>
    </recommendedName>
</protein>
<feature type="domain" description="C2H2-type" evidence="9">
    <location>
        <begin position="631"/>
        <end position="658"/>
    </location>
</feature>
<dbReference type="GO" id="GO:0008170">
    <property type="term" value="F:N-methyltransferase activity"/>
    <property type="evidence" value="ECO:0007669"/>
    <property type="project" value="UniProtKB-ARBA"/>
</dbReference>
<reference evidence="11" key="1">
    <citation type="submission" date="2022-01" db="EMBL/GenBank/DDBJ databases">
        <authorList>
            <person name="King R."/>
        </authorList>
    </citation>
    <scope>NUCLEOTIDE SEQUENCE</scope>
</reference>
<evidence type="ECO:0000256" key="6">
    <source>
        <dbReference type="ARBA" id="ARBA00023163"/>
    </source>
</evidence>
<feature type="domain" description="C2H2-type" evidence="9">
    <location>
        <begin position="568"/>
        <end position="591"/>
    </location>
</feature>
<evidence type="ECO:0000256" key="2">
    <source>
        <dbReference type="ARBA" id="ARBA00022723"/>
    </source>
</evidence>
<dbReference type="Pfam" id="PF21549">
    <property type="entry name" value="PRDM2_PR"/>
    <property type="match status" value="1"/>
</dbReference>
<keyword evidence="7" id="KW-0539">Nucleus</keyword>
<keyword evidence="4" id="KW-0862">Zinc</keyword>
<accession>A0A9N9SV54</accession>